<protein>
    <submittedName>
        <fullName evidence="2">Uncharacterized protein</fullName>
    </submittedName>
</protein>
<proteinExistence type="predicted"/>
<feature type="region of interest" description="Disordered" evidence="1">
    <location>
        <begin position="1"/>
        <end position="25"/>
    </location>
</feature>
<organism evidence="2 3">
    <name type="scientific">Acipenser ruthenus</name>
    <name type="common">Sterlet sturgeon</name>
    <dbReference type="NCBI Taxonomy" id="7906"/>
    <lineage>
        <taxon>Eukaryota</taxon>
        <taxon>Metazoa</taxon>
        <taxon>Chordata</taxon>
        <taxon>Craniata</taxon>
        <taxon>Vertebrata</taxon>
        <taxon>Euteleostomi</taxon>
        <taxon>Actinopterygii</taxon>
        <taxon>Chondrostei</taxon>
        <taxon>Acipenseriformes</taxon>
        <taxon>Acipenseridae</taxon>
        <taxon>Acipenser</taxon>
    </lineage>
</organism>
<accession>A0A662YXA6</accession>
<sequence>MGRWCARPRWGERDPTAAPRADRPAGERLTFIAPRGFGRARRLARVLDSLVRVSRRVGWGADVAADPWRRVGAWTHPARRRDAVGPH</sequence>
<evidence type="ECO:0000313" key="2">
    <source>
        <dbReference type="EMBL" id="RXN01163.1"/>
    </source>
</evidence>
<keyword evidence="3" id="KW-1185">Reference proteome</keyword>
<dbReference type="Proteomes" id="UP000289886">
    <property type="component" value="Unassembled WGS sequence"/>
</dbReference>
<feature type="compositionally biased region" description="Basic and acidic residues" evidence="1">
    <location>
        <begin position="9"/>
        <end position="25"/>
    </location>
</feature>
<name>A0A662YXA6_ACIRT</name>
<evidence type="ECO:0000313" key="3">
    <source>
        <dbReference type="Proteomes" id="UP000289886"/>
    </source>
</evidence>
<reference evidence="2 3" key="1">
    <citation type="submission" date="2019-01" db="EMBL/GenBank/DDBJ databases">
        <title>Draft Genome and Complete Hox-Cluster Characterization of the Sterlet Sturgeon (Acipenser ruthenus).</title>
        <authorList>
            <person name="Wei Q."/>
        </authorList>
    </citation>
    <scope>NUCLEOTIDE SEQUENCE [LARGE SCALE GENOMIC DNA]</scope>
    <source>
        <strain evidence="2">WHYD16114868_AA</strain>
        <tissue evidence="2">Blood</tissue>
    </source>
</reference>
<dbReference type="AlphaFoldDB" id="A0A662YXA6"/>
<dbReference type="EMBL" id="SCEB01000076">
    <property type="protein sequence ID" value="RXN01163.1"/>
    <property type="molecule type" value="Genomic_DNA"/>
</dbReference>
<gene>
    <name evidence="2" type="ORF">EOD39_7760</name>
</gene>
<evidence type="ECO:0000256" key="1">
    <source>
        <dbReference type="SAM" id="MobiDB-lite"/>
    </source>
</evidence>
<comment type="caution">
    <text evidence="2">The sequence shown here is derived from an EMBL/GenBank/DDBJ whole genome shotgun (WGS) entry which is preliminary data.</text>
</comment>